<feature type="repeat" description="Cell wall-binding" evidence="2">
    <location>
        <begin position="375"/>
        <end position="394"/>
    </location>
</feature>
<dbReference type="InterPro" id="IPR018337">
    <property type="entry name" value="Cell_wall/Cho-bd_repeat"/>
</dbReference>
<dbReference type="SUPFAM" id="SSF69360">
    <property type="entry name" value="Cell wall binding repeat"/>
    <property type="match status" value="2"/>
</dbReference>
<evidence type="ECO:0000256" key="3">
    <source>
        <dbReference type="SAM" id="MobiDB-lite"/>
    </source>
</evidence>
<gene>
    <name evidence="5" type="ORF">SAMN02910262_02300</name>
</gene>
<dbReference type="PROSITE" id="PS51170">
    <property type="entry name" value="CW"/>
    <property type="match status" value="2"/>
</dbReference>
<reference evidence="5 6" key="1">
    <citation type="submission" date="2016-10" db="EMBL/GenBank/DDBJ databases">
        <authorList>
            <person name="de Groot N.N."/>
        </authorList>
    </citation>
    <scope>NUCLEOTIDE SEQUENCE [LARGE SCALE GENOMIC DNA]</scope>
    <source>
        <strain evidence="5 6">F</strain>
    </source>
</reference>
<dbReference type="RefSeq" id="WP_075034499.1">
    <property type="nucleotide sequence ID" value="NZ_FOZC01000015.1"/>
</dbReference>
<proteinExistence type="predicted"/>
<feature type="signal peptide" evidence="4">
    <location>
        <begin position="1"/>
        <end position="27"/>
    </location>
</feature>
<name>A0A1I6K6F3_9FIRM</name>
<evidence type="ECO:0000256" key="1">
    <source>
        <dbReference type="ARBA" id="ARBA00022737"/>
    </source>
</evidence>
<evidence type="ECO:0000313" key="6">
    <source>
        <dbReference type="Proteomes" id="UP000214760"/>
    </source>
</evidence>
<feature type="repeat" description="Cell wall-binding" evidence="2">
    <location>
        <begin position="49"/>
        <end position="68"/>
    </location>
</feature>
<evidence type="ECO:0000256" key="4">
    <source>
        <dbReference type="SAM" id="SignalP"/>
    </source>
</evidence>
<dbReference type="Gene3D" id="2.20.120.10">
    <property type="entry name" value="Multimodular pneumococcal cell wall endolysin, domain 3"/>
    <property type="match status" value="1"/>
</dbReference>
<protein>
    <submittedName>
        <fullName evidence="5">Glucan-binding domain-containing protein (YG repeat)</fullName>
    </submittedName>
</protein>
<feature type="region of interest" description="Disordered" evidence="3">
    <location>
        <begin position="569"/>
        <end position="590"/>
    </location>
</feature>
<dbReference type="Pfam" id="PF19127">
    <property type="entry name" value="Choline_bind_3"/>
    <property type="match status" value="2"/>
</dbReference>
<dbReference type="Gene3D" id="2.10.270.20">
    <property type="match status" value="1"/>
</dbReference>
<dbReference type="Gene3D" id="2.10.270.10">
    <property type="entry name" value="Cholin Binding"/>
    <property type="match status" value="3"/>
</dbReference>
<keyword evidence="4" id="KW-0732">Signal</keyword>
<dbReference type="Pfam" id="PF19085">
    <property type="entry name" value="Choline_bind_2"/>
    <property type="match status" value="1"/>
</dbReference>
<dbReference type="Proteomes" id="UP000214760">
    <property type="component" value="Unassembled WGS sequence"/>
</dbReference>
<feature type="chain" id="PRO_5011567561" evidence="4">
    <location>
        <begin position="28"/>
        <end position="590"/>
    </location>
</feature>
<accession>A0A1I6K6F3</accession>
<dbReference type="AlphaFoldDB" id="A0A1I6K6F3"/>
<evidence type="ECO:0000313" key="5">
    <source>
        <dbReference type="EMBL" id="SFR86821.1"/>
    </source>
</evidence>
<sequence length="590" mass="66594">MRKQTKYVAVLSAAALLAMGASMTSFAAGWEKDEAGAWHYYDKDDDMVTNQWEKDGGKWFYLDDDGNMATNQWVEDDYYVGEDGAMVTNGWVKTLADDEDLDSPDENGEHWYYFGAKGKKVSATNGDYAKKTIGGKTYYFDNDGKMYTGWHEFKDGEAYYLGGEDEGWAAKNQWLWLEKSGLADDDDGDETLSQTGVLGCTDADTDTCDDEGWYWFDSAGKVYHKNALKTIKGKKFRFNDHGQMLYEWINTNTTLTHSSNAQLDGNLSEDDRAATIGEMLWFKENGDDADSGSRYKGWQYIAGSQDVGKDGDTNWYYFKDGKAKHADTSKDLNGLRDGFKDKEKTIPNLLARKKEKLSWDGKTGTFCFDDYGKMKTGLQYIDGHTYYFNDDGYMQTGKVANVEEADGDTFNYYFNTKNSGKGQGYTGEKDGYLYFNGKRLEADDDYKVFFVDGSYYVVNNKGKCQKTLKNKDLETPDGVKENVTIGKDGKIGKTYKLSDGTTTVESNKDKKDGSYEYVGVLRDVACVPHIQLEDTDNYIIPKLLNFDKDANDTKGQVLSPEATATLEGEDYLTMNKFVEEDEENNDEGKE</sequence>
<keyword evidence="1" id="KW-0677">Repeat</keyword>
<dbReference type="EMBL" id="FOZC01000015">
    <property type="protein sequence ID" value="SFR86821.1"/>
    <property type="molecule type" value="Genomic_DNA"/>
</dbReference>
<evidence type="ECO:0000256" key="2">
    <source>
        <dbReference type="PROSITE-ProRule" id="PRU00591"/>
    </source>
</evidence>
<organism evidence="5 6">
    <name type="scientific">[Clostridium] aminophilum</name>
    <dbReference type="NCBI Taxonomy" id="1526"/>
    <lineage>
        <taxon>Bacteria</taxon>
        <taxon>Bacillati</taxon>
        <taxon>Bacillota</taxon>
        <taxon>Clostridia</taxon>
        <taxon>Lachnospirales</taxon>
        <taxon>Lachnospiraceae</taxon>
    </lineage>
</organism>
<feature type="compositionally biased region" description="Acidic residues" evidence="3">
    <location>
        <begin position="579"/>
        <end position="590"/>
    </location>
</feature>